<keyword evidence="3 7" id="KW-0812">Transmembrane</keyword>
<name>A0A6L3ZD77_9FLAO</name>
<dbReference type="PROSITE" id="PS50283">
    <property type="entry name" value="NA_SOLUT_SYMP_3"/>
    <property type="match status" value="1"/>
</dbReference>
<feature type="transmembrane region" description="Helical" evidence="7">
    <location>
        <begin position="144"/>
        <end position="167"/>
    </location>
</feature>
<evidence type="ECO:0000256" key="6">
    <source>
        <dbReference type="RuleBase" id="RU362091"/>
    </source>
</evidence>
<evidence type="ECO:0000256" key="7">
    <source>
        <dbReference type="SAM" id="Phobius"/>
    </source>
</evidence>
<dbReference type="GO" id="GO:0005412">
    <property type="term" value="F:D-glucose:sodium symporter activity"/>
    <property type="evidence" value="ECO:0007669"/>
    <property type="project" value="TreeGrafter"/>
</dbReference>
<evidence type="ECO:0000256" key="3">
    <source>
        <dbReference type="ARBA" id="ARBA00022692"/>
    </source>
</evidence>
<dbReference type="Proteomes" id="UP000484164">
    <property type="component" value="Unassembled WGS sequence"/>
</dbReference>
<dbReference type="EMBL" id="WBVQ01000003">
    <property type="protein sequence ID" value="KAB2815309.1"/>
    <property type="molecule type" value="Genomic_DNA"/>
</dbReference>
<feature type="transmembrane region" description="Helical" evidence="7">
    <location>
        <begin position="111"/>
        <end position="137"/>
    </location>
</feature>
<gene>
    <name evidence="8" type="ORF">F8C82_13740</name>
</gene>
<keyword evidence="5 7" id="KW-0472">Membrane</keyword>
<dbReference type="Gene3D" id="1.20.1730.10">
    <property type="entry name" value="Sodium/glucose cotransporter"/>
    <property type="match status" value="1"/>
</dbReference>
<feature type="transmembrane region" description="Helical" evidence="7">
    <location>
        <begin position="571"/>
        <end position="597"/>
    </location>
</feature>
<keyword evidence="4 7" id="KW-1133">Transmembrane helix</keyword>
<feature type="transmembrane region" description="Helical" evidence="7">
    <location>
        <begin position="519"/>
        <end position="537"/>
    </location>
</feature>
<feature type="transmembrane region" description="Helical" evidence="7">
    <location>
        <begin position="61"/>
        <end position="81"/>
    </location>
</feature>
<feature type="transmembrane region" description="Helical" evidence="7">
    <location>
        <begin position="440"/>
        <end position="459"/>
    </location>
</feature>
<evidence type="ECO:0000256" key="5">
    <source>
        <dbReference type="ARBA" id="ARBA00023136"/>
    </source>
</evidence>
<proteinExistence type="inferred from homology"/>
<dbReference type="AlphaFoldDB" id="A0A6L3ZD77"/>
<evidence type="ECO:0000313" key="9">
    <source>
        <dbReference type="Proteomes" id="UP000484164"/>
    </source>
</evidence>
<dbReference type="GO" id="GO:0005886">
    <property type="term" value="C:plasma membrane"/>
    <property type="evidence" value="ECO:0007669"/>
    <property type="project" value="TreeGrafter"/>
</dbReference>
<keyword evidence="9" id="KW-1185">Reference proteome</keyword>
<evidence type="ECO:0000256" key="1">
    <source>
        <dbReference type="ARBA" id="ARBA00004141"/>
    </source>
</evidence>
<dbReference type="OrthoDB" id="9761931at2"/>
<dbReference type="PANTHER" id="PTHR11819">
    <property type="entry name" value="SOLUTE CARRIER FAMILY 5"/>
    <property type="match status" value="1"/>
</dbReference>
<feature type="transmembrane region" description="Helical" evidence="7">
    <location>
        <begin position="223"/>
        <end position="241"/>
    </location>
</feature>
<comment type="subcellular location">
    <subcellularLocation>
        <location evidence="1">Membrane</location>
        <topology evidence="1">Multi-pass membrane protein</topology>
    </subcellularLocation>
</comment>
<feature type="transmembrane region" description="Helical" evidence="7">
    <location>
        <begin position="465"/>
        <end position="486"/>
    </location>
</feature>
<reference evidence="8 9" key="1">
    <citation type="submission" date="2019-10" db="EMBL/GenBank/DDBJ databases">
        <title>Genome sequence of Phaeocystidibacter marisrubri JCM30614 (type strain).</title>
        <authorList>
            <person name="Bowman J.P."/>
        </authorList>
    </citation>
    <scope>NUCLEOTIDE SEQUENCE [LARGE SCALE GENOMIC DNA]</scope>
    <source>
        <strain evidence="8 9">JCM 30614</strain>
    </source>
</reference>
<evidence type="ECO:0000313" key="8">
    <source>
        <dbReference type="EMBL" id="KAB2815309.1"/>
    </source>
</evidence>
<protein>
    <submittedName>
        <fullName evidence="8">Na+:solute symporter</fullName>
    </submittedName>
</protein>
<dbReference type="CDD" id="cd11477">
    <property type="entry name" value="SLC5sbd_u1"/>
    <property type="match status" value="1"/>
</dbReference>
<dbReference type="Pfam" id="PF00474">
    <property type="entry name" value="SSF"/>
    <property type="match status" value="2"/>
</dbReference>
<feature type="transmembrane region" description="Helical" evidence="7">
    <location>
        <begin position="603"/>
        <end position="621"/>
    </location>
</feature>
<feature type="transmembrane region" description="Helical" evidence="7">
    <location>
        <begin position="495"/>
        <end position="513"/>
    </location>
</feature>
<comment type="caution">
    <text evidence="8">The sequence shown here is derived from an EMBL/GenBank/DDBJ whole genome shotgun (WGS) entry which is preliminary data.</text>
</comment>
<evidence type="ECO:0000256" key="2">
    <source>
        <dbReference type="ARBA" id="ARBA00006434"/>
    </source>
</evidence>
<sequence length="628" mass="69561">MVGAGLWASKKSGKDLSSYFLGGRNLPWWMAGISMVATTFAADTPLAVTELVADNGISGNWLWWNLLAGGMLTTFFFANLWRRAGVLTEVELIQLRYGGWGARLLRPFKSIYLGLVMNVLIIGWVNLAMITILSGFFGMENSTAILYTGITMALVTLYSTFSGLLGVVITDNIQFVVAMTGSIALAYFVLDSPDIGGISGLKEQLPESAFNFFPEISTTDSDVLSISAAAFFAFFGMMWWASWYPGAEPGGGGYIAQRMMSTKDEKSAVYSTLFFQVAHYCIRPWPWIIVGLSAIVLFNVPQKLESNTAALWSQLETVGPVAKWVKTGADVPNEYVADVESLKAQLELQREGNAELDQSIRYQQDSRFGYIFALKNHVPAGWMGVLLIGFFAAYMSTISTQLNWGASYLVNDFIVPLTKRESEDIIDDTTERDDTKLVRISKLTVLALAIIGFIVSLKIESISGVWRFIMECGAGLGLVLILRWFWWRINVWSEITATVAPFVGYGLASYFGYEFPESFFITVGFTTVAWLVATLITPPESDTTLQKFYDRIRPGGNWGVFRRAEDSATNLWQLAACWILAVIMTYSILFAMGQLIFLNFGSAALYGLSAAVSGLGLYFMVQRTRILK</sequence>
<dbReference type="InterPro" id="IPR038377">
    <property type="entry name" value="Na/Glc_symporter_sf"/>
</dbReference>
<dbReference type="PANTHER" id="PTHR11819:SF77">
    <property type="entry name" value="SODIUM_GLUCOSE COTRANSPORT PROTEIN"/>
    <property type="match status" value="1"/>
</dbReference>
<dbReference type="InterPro" id="IPR001734">
    <property type="entry name" value="Na/solute_symporter"/>
</dbReference>
<evidence type="ECO:0000256" key="4">
    <source>
        <dbReference type="ARBA" id="ARBA00022989"/>
    </source>
</evidence>
<comment type="similarity">
    <text evidence="2 6">Belongs to the sodium:solute symporter (SSF) (TC 2.A.21) family.</text>
</comment>
<accession>A0A6L3ZD77</accession>
<feature type="transmembrane region" description="Helical" evidence="7">
    <location>
        <begin position="173"/>
        <end position="190"/>
    </location>
</feature>
<feature type="transmembrane region" description="Helical" evidence="7">
    <location>
        <begin position="26"/>
        <end position="49"/>
    </location>
</feature>
<organism evidence="8 9">
    <name type="scientific">Phaeocystidibacter marisrubri</name>
    <dbReference type="NCBI Taxonomy" id="1577780"/>
    <lineage>
        <taxon>Bacteria</taxon>
        <taxon>Pseudomonadati</taxon>
        <taxon>Bacteroidota</taxon>
        <taxon>Flavobacteriia</taxon>
        <taxon>Flavobacteriales</taxon>
        <taxon>Phaeocystidibacteraceae</taxon>
        <taxon>Phaeocystidibacter</taxon>
    </lineage>
</organism>